<sequence length="127" mass="14592">MQLFFPSLESNVFCNQGPPKDNKKSTMDRWFSERILGCLNLTVTSHLNELNLRLQGKDNSVSELITAVRSFQRKLEVFKEDLQGECAHFPALQEQLQLWATAQLVHSEPSSQMSRSSRRKWHSSLNG</sequence>
<reference evidence="1 2" key="1">
    <citation type="submission" date="2021-07" db="EMBL/GenBank/DDBJ databases">
        <authorList>
            <person name="Palmer J.M."/>
        </authorList>
    </citation>
    <scope>NUCLEOTIDE SEQUENCE [LARGE SCALE GENOMIC DNA]</scope>
    <source>
        <strain evidence="1 2">AT_MEX2019</strain>
        <tissue evidence="1">Muscle</tissue>
    </source>
</reference>
<name>A0ABU7CMG2_9TELE</name>
<proteinExistence type="predicted"/>
<dbReference type="PANTHER" id="PTHR45913">
    <property type="entry name" value="EPM2A-INTERACTING PROTEIN 1"/>
    <property type="match status" value="1"/>
</dbReference>
<dbReference type="Proteomes" id="UP001345963">
    <property type="component" value="Unassembled WGS sequence"/>
</dbReference>
<organism evidence="1 2">
    <name type="scientific">Ataeniobius toweri</name>
    <dbReference type="NCBI Taxonomy" id="208326"/>
    <lineage>
        <taxon>Eukaryota</taxon>
        <taxon>Metazoa</taxon>
        <taxon>Chordata</taxon>
        <taxon>Craniata</taxon>
        <taxon>Vertebrata</taxon>
        <taxon>Euteleostomi</taxon>
        <taxon>Actinopterygii</taxon>
        <taxon>Neopterygii</taxon>
        <taxon>Teleostei</taxon>
        <taxon>Neoteleostei</taxon>
        <taxon>Acanthomorphata</taxon>
        <taxon>Ovalentaria</taxon>
        <taxon>Atherinomorphae</taxon>
        <taxon>Cyprinodontiformes</taxon>
        <taxon>Goodeidae</taxon>
        <taxon>Ataeniobius</taxon>
    </lineage>
</organism>
<evidence type="ECO:0000313" key="2">
    <source>
        <dbReference type="Proteomes" id="UP001345963"/>
    </source>
</evidence>
<accession>A0ABU7CMG2</accession>
<keyword evidence="2" id="KW-1185">Reference proteome</keyword>
<dbReference type="EMBL" id="JAHUTI010096374">
    <property type="protein sequence ID" value="MED6262930.1"/>
    <property type="molecule type" value="Genomic_DNA"/>
</dbReference>
<dbReference type="PANTHER" id="PTHR45913:SF21">
    <property type="entry name" value="DUF4371 DOMAIN-CONTAINING PROTEIN"/>
    <property type="match status" value="1"/>
</dbReference>
<comment type="caution">
    <text evidence="1">The sequence shown here is derived from an EMBL/GenBank/DDBJ whole genome shotgun (WGS) entry which is preliminary data.</text>
</comment>
<evidence type="ECO:0000313" key="1">
    <source>
        <dbReference type="EMBL" id="MED6262930.1"/>
    </source>
</evidence>
<gene>
    <name evidence="1" type="ORF">ATANTOWER_029888</name>
</gene>
<protein>
    <submittedName>
        <fullName evidence="1">Uncharacterized protein</fullName>
    </submittedName>
</protein>